<protein>
    <submittedName>
        <fullName evidence="2">Uncharacterized protein</fullName>
    </submittedName>
</protein>
<keyword evidence="1" id="KW-0472">Membrane</keyword>
<feature type="transmembrane region" description="Helical" evidence="1">
    <location>
        <begin position="24"/>
        <end position="45"/>
    </location>
</feature>
<proteinExistence type="predicted"/>
<dbReference type="EMBL" id="SOCP01000005">
    <property type="protein sequence ID" value="TDV52008.1"/>
    <property type="molecule type" value="Genomic_DNA"/>
</dbReference>
<accession>A0A4R7VR96</accession>
<keyword evidence="3" id="KW-1185">Reference proteome</keyword>
<evidence type="ECO:0000313" key="3">
    <source>
        <dbReference type="Proteomes" id="UP000294927"/>
    </source>
</evidence>
<keyword evidence="1" id="KW-0812">Transmembrane</keyword>
<organism evidence="2 3">
    <name type="scientific">Actinophytocola oryzae</name>
    <dbReference type="NCBI Taxonomy" id="502181"/>
    <lineage>
        <taxon>Bacteria</taxon>
        <taxon>Bacillati</taxon>
        <taxon>Actinomycetota</taxon>
        <taxon>Actinomycetes</taxon>
        <taxon>Pseudonocardiales</taxon>
        <taxon>Pseudonocardiaceae</taxon>
    </lineage>
</organism>
<keyword evidence="1" id="KW-1133">Transmembrane helix</keyword>
<gene>
    <name evidence="2" type="ORF">CLV71_105138</name>
</gene>
<dbReference type="AlphaFoldDB" id="A0A4R7VR96"/>
<evidence type="ECO:0000256" key="1">
    <source>
        <dbReference type="SAM" id="Phobius"/>
    </source>
</evidence>
<sequence>MRAMLCVGLLGSAATVALGPDPAAVTWAACGVFLACLVAVVFRALGRASRRVDAILGDVLTSEKSPADEPSPELRKTA</sequence>
<evidence type="ECO:0000313" key="2">
    <source>
        <dbReference type="EMBL" id="TDV52008.1"/>
    </source>
</evidence>
<name>A0A4R7VR96_9PSEU</name>
<reference evidence="2 3" key="1">
    <citation type="submission" date="2019-03" db="EMBL/GenBank/DDBJ databases">
        <title>Genomic Encyclopedia of Archaeal and Bacterial Type Strains, Phase II (KMG-II): from individual species to whole genera.</title>
        <authorList>
            <person name="Goeker M."/>
        </authorList>
    </citation>
    <scope>NUCLEOTIDE SEQUENCE [LARGE SCALE GENOMIC DNA]</scope>
    <source>
        <strain evidence="2 3">DSM 45499</strain>
    </source>
</reference>
<dbReference type="Proteomes" id="UP000294927">
    <property type="component" value="Unassembled WGS sequence"/>
</dbReference>
<comment type="caution">
    <text evidence="2">The sequence shown here is derived from an EMBL/GenBank/DDBJ whole genome shotgun (WGS) entry which is preliminary data.</text>
</comment>